<evidence type="ECO:0000313" key="1">
    <source>
        <dbReference type="EMBL" id="AHF77858.1"/>
    </source>
</evidence>
<gene>
    <name evidence="1" type="ORF">Sant_2843</name>
</gene>
<evidence type="ECO:0000313" key="2">
    <source>
        <dbReference type="Proteomes" id="UP000019028"/>
    </source>
</evidence>
<dbReference type="AlphaFoldDB" id="W0I084"/>
<dbReference type="RefSeq" id="WP_071882033.1">
    <property type="nucleotide sequence ID" value="NZ_CP006569.1"/>
</dbReference>
<organism evidence="1 2">
    <name type="scientific">Sodalis praecaptivus</name>
    <dbReference type="NCBI Taxonomy" id="1239307"/>
    <lineage>
        <taxon>Bacteria</taxon>
        <taxon>Pseudomonadati</taxon>
        <taxon>Pseudomonadota</taxon>
        <taxon>Gammaproteobacteria</taxon>
        <taxon>Enterobacterales</taxon>
        <taxon>Bruguierivoracaceae</taxon>
        <taxon>Sodalis</taxon>
    </lineage>
</organism>
<name>W0I084_9GAMM</name>
<dbReference type="HOGENOM" id="CLU_181575_0_0_6"/>
<dbReference type="EMBL" id="CP006569">
    <property type="protein sequence ID" value="AHF77858.1"/>
    <property type="molecule type" value="Genomic_DNA"/>
</dbReference>
<reference evidence="1 2" key="1">
    <citation type="journal article" date="2014" name="Genome Biol. Evol.">
        <title>Genome degeneration and adaptation in a nascent stage of symbiosis.</title>
        <authorList>
            <person name="Oakeson K.F."/>
            <person name="Gil R."/>
            <person name="Clayton A.L."/>
            <person name="Dunn D.M."/>
            <person name="von Niederhausern A.C."/>
            <person name="Hamil C."/>
            <person name="Aoyagi A."/>
            <person name="Duval B."/>
            <person name="Baca A."/>
            <person name="Silva F.J."/>
            <person name="Vallier A."/>
            <person name="Jackson D.G."/>
            <person name="Latorre A."/>
            <person name="Weiss R.B."/>
            <person name="Heddi A."/>
            <person name="Moya A."/>
            <person name="Dale C."/>
        </authorList>
    </citation>
    <scope>NUCLEOTIDE SEQUENCE [LARGE SCALE GENOMIC DNA]</scope>
    <source>
        <strain evidence="1 2">HS1</strain>
    </source>
</reference>
<dbReference type="Proteomes" id="UP000019028">
    <property type="component" value="Chromosome"/>
</dbReference>
<proteinExistence type="predicted"/>
<accession>W0I084</accession>
<dbReference type="KEGG" id="sod:Sant_2843"/>
<protein>
    <submittedName>
        <fullName evidence="1">Uncharacterized protein</fullName>
    </submittedName>
</protein>
<dbReference type="OrthoDB" id="6595009at2"/>
<dbReference type="PATRIC" id="fig|1239307.3.peg.3161"/>
<keyword evidence="2" id="KW-1185">Reference proteome</keyword>
<sequence>MTTLLSCPGIIATLLGAVMGLLMVAFGCGRARGRAAAQKRAAAQREAAQRQAIAHIVQRQNEVHKTAGGIKDEINRLSAGDVDSRLRKKWRYPDAAGDR</sequence>